<evidence type="ECO:0000256" key="6">
    <source>
        <dbReference type="SAM" id="MobiDB-lite"/>
    </source>
</evidence>
<dbReference type="PROSITE" id="PS50202">
    <property type="entry name" value="MSP"/>
    <property type="match status" value="1"/>
</dbReference>
<dbReference type="HOGENOM" id="CLU_072622_1_0_1"/>
<evidence type="ECO:0000256" key="4">
    <source>
        <dbReference type="ARBA" id="ARBA00022989"/>
    </source>
</evidence>
<dbReference type="PANTHER" id="PTHR10809:SF6">
    <property type="entry name" value="AT11025P-RELATED"/>
    <property type="match status" value="1"/>
</dbReference>
<feature type="compositionally biased region" description="Basic and acidic residues" evidence="6">
    <location>
        <begin position="178"/>
        <end position="194"/>
    </location>
</feature>
<evidence type="ECO:0000313" key="9">
    <source>
        <dbReference type="EMBL" id="CCD22302.1"/>
    </source>
</evidence>
<feature type="compositionally biased region" description="Low complexity" evidence="6">
    <location>
        <begin position="224"/>
        <end position="236"/>
    </location>
</feature>
<dbReference type="eggNOG" id="KOG0439">
    <property type="taxonomic scope" value="Eukaryota"/>
</dbReference>
<dbReference type="GO" id="GO:0005934">
    <property type="term" value="C:cellular bud tip"/>
    <property type="evidence" value="ECO:0007669"/>
    <property type="project" value="EnsemblFungi"/>
</dbReference>
<name>G0W3B4_NAUDC</name>
<dbReference type="GO" id="GO:0005789">
    <property type="term" value="C:endoplasmic reticulum membrane"/>
    <property type="evidence" value="ECO:0007669"/>
    <property type="project" value="EnsemblFungi"/>
</dbReference>
<feature type="domain" description="MSP" evidence="8">
    <location>
        <begin position="3"/>
        <end position="126"/>
    </location>
</feature>
<dbReference type="GO" id="GO:0005935">
    <property type="term" value="C:cellular bud neck"/>
    <property type="evidence" value="ECO:0007669"/>
    <property type="project" value="EnsemblFungi"/>
</dbReference>
<dbReference type="OMA" id="IAFILRW"/>
<dbReference type="GO" id="GO:0090158">
    <property type="term" value="P:endoplasmic reticulum membrane organization"/>
    <property type="evidence" value="ECO:0007669"/>
    <property type="project" value="EnsemblFungi"/>
</dbReference>
<dbReference type="GO" id="GO:0071561">
    <property type="term" value="C:nucleus-vacuole junction"/>
    <property type="evidence" value="ECO:0007669"/>
    <property type="project" value="EnsemblFungi"/>
</dbReference>
<dbReference type="GO" id="GO:0042308">
    <property type="term" value="P:negative regulation of protein import into nucleus"/>
    <property type="evidence" value="ECO:0007669"/>
    <property type="project" value="EnsemblFungi"/>
</dbReference>
<dbReference type="GO" id="GO:0035091">
    <property type="term" value="F:phosphatidylinositol binding"/>
    <property type="evidence" value="ECO:0007669"/>
    <property type="project" value="EnsemblFungi"/>
</dbReference>
<dbReference type="KEGG" id="ndi:NDAI_0A01440"/>
<feature type="transmembrane region" description="Helical" evidence="7">
    <location>
        <begin position="243"/>
        <end position="260"/>
    </location>
</feature>
<protein>
    <recommendedName>
        <fullName evidence="8">MSP domain-containing protein</fullName>
    </recommendedName>
</protein>
<keyword evidence="4 7" id="KW-1133">Transmembrane helix</keyword>
<dbReference type="GO" id="GO:0032377">
    <property type="term" value="P:regulation of intracellular lipid transport"/>
    <property type="evidence" value="ECO:0007669"/>
    <property type="project" value="EnsemblFungi"/>
</dbReference>
<evidence type="ECO:0000256" key="5">
    <source>
        <dbReference type="ARBA" id="ARBA00023136"/>
    </source>
</evidence>
<dbReference type="GO" id="GO:0060304">
    <property type="term" value="P:regulation of phosphatidylinositol dephosphorylation"/>
    <property type="evidence" value="ECO:0007669"/>
    <property type="project" value="EnsemblFungi"/>
</dbReference>
<feature type="region of interest" description="Disordered" evidence="6">
    <location>
        <begin position="133"/>
        <end position="236"/>
    </location>
</feature>
<dbReference type="GO" id="GO:0031509">
    <property type="term" value="P:subtelomeric heterochromatin formation"/>
    <property type="evidence" value="ECO:0007669"/>
    <property type="project" value="EnsemblFungi"/>
</dbReference>
<feature type="compositionally biased region" description="Low complexity" evidence="6">
    <location>
        <begin position="133"/>
        <end position="153"/>
    </location>
</feature>
<gene>
    <name evidence="9" type="primary">NDAI0A01440</name>
    <name evidence="9" type="ordered locus">NDAI_0A01440</name>
</gene>
<dbReference type="GO" id="GO:0048309">
    <property type="term" value="P:endoplasmic reticulum inheritance"/>
    <property type="evidence" value="ECO:0007669"/>
    <property type="project" value="EnsemblFungi"/>
</dbReference>
<dbReference type="PANTHER" id="PTHR10809">
    <property type="entry name" value="VESICLE-ASSOCIATED MEMBRANE PROTEIN-ASSOCIATED PROTEIN"/>
    <property type="match status" value="1"/>
</dbReference>
<dbReference type="GO" id="GO:0031965">
    <property type="term" value="C:nuclear membrane"/>
    <property type="evidence" value="ECO:0007669"/>
    <property type="project" value="EnsemblFungi"/>
</dbReference>
<dbReference type="Gene3D" id="2.60.40.10">
    <property type="entry name" value="Immunoglobulins"/>
    <property type="match status" value="1"/>
</dbReference>
<dbReference type="GO" id="GO:0061709">
    <property type="term" value="P:reticulophagy"/>
    <property type="evidence" value="ECO:0007669"/>
    <property type="project" value="EnsemblFungi"/>
</dbReference>
<dbReference type="Proteomes" id="UP000000689">
    <property type="component" value="Chromosome 1"/>
</dbReference>
<reference evidence="9 10" key="1">
    <citation type="journal article" date="2011" name="Proc. Natl. Acad. Sci. U.S.A.">
        <title>Evolutionary erosion of yeast sex chromosomes by mating-type switching accidents.</title>
        <authorList>
            <person name="Gordon J.L."/>
            <person name="Armisen D."/>
            <person name="Proux-Wera E."/>
            <person name="Oheigeartaigh S.S."/>
            <person name="Byrne K.P."/>
            <person name="Wolfe K.H."/>
        </authorList>
    </citation>
    <scope>NUCLEOTIDE SEQUENCE [LARGE SCALE GENOMIC DNA]</scope>
    <source>
        <strain evidence="10">ATCC 10597 / BCRC 20456 / CBS 421 / NBRC 0211 / NRRL Y-12639</strain>
    </source>
</reference>
<dbReference type="GO" id="GO:0061163">
    <property type="term" value="P:endoplasmic reticulum polarization"/>
    <property type="evidence" value="ECO:0007669"/>
    <property type="project" value="EnsemblFungi"/>
</dbReference>
<evidence type="ECO:0000256" key="7">
    <source>
        <dbReference type="SAM" id="Phobius"/>
    </source>
</evidence>
<dbReference type="InterPro" id="IPR016763">
    <property type="entry name" value="VAP"/>
</dbReference>
<keyword evidence="10" id="KW-1185">Reference proteome</keyword>
<dbReference type="GO" id="GO:0005886">
    <property type="term" value="C:plasma membrane"/>
    <property type="evidence" value="ECO:0007669"/>
    <property type="project" value="EnsemblFungi"/>
</dbReference>
<dbReference type="STRING" id="1071378.G0W3B4"/>
<comment type="similarity">
    <text evidence="2">Belongs to the VAMP-associated protein (VAP) (TC 9.B.17) family.</text>
</comment>
<evidence type="ECO:0000256" key="3">
    <source>
        <dbReference type="ARBA" id="ARBA00022692"/>
    </source>
</evidence>
<dbReference type="AlphaFoldDB" id="G0W3B4"/>
<dbReference type="GO" id="GO:0061817">
    <property type="term" value="P:endoplasmic reticulum-plasma membrane tethering"/>
    <property type="evidence" value="ECO:0007669"/>
    <property type="project" value="TreeGrafter"/>
</dbReference>
<dbReference type="GO" id="GO:0033149">
    <property type="term" value="F:FFAT motif binding"/>
    <property type="evidence" value="ECO:0007669"/>
    <property type="project" value="EnsemblFungi"/>
</dbReference>
<dbReference type="GeneID" id="11493465"/>
<dbReference type="InterPro" id="IPR008962">
    <property type="entry name" value="PapD-like_sf"/>
</dbReference>
<feature type="compositionally biased region" description="Basic and acidic residues" evidence="6">
    <location>
        <begin position="156"/>
        <end position="166"/>
    </location>
</feature>
<keyword evidence="3 7" id="KW-0812">Transmembrane</keyword>
<evidence type="ECO:0000313" key="10">
    <source>
        <dbReference type="Proteomes" id="UP000000689"/>
    </source>
</evidence>
<dbReference type="GO" id="GO:0008654">
    <property type="term" value="P:phospholipid biosynthetic process"/>
    <property type="evidence" value="ECO:0007669"/>
    <property type="project" value="EnsemblFungi"/>
</dbReference>
<dbReference type="InterPro" id="IPR000535">
    <property type="entry name" value="MSP_dom"/>
</dbReference>
<dbReference type="SUPFAM" id="SSF49354">
    <property type="entry name" value="PapD-like"/>
    <property type="match status" value="1"/>
</dbReference>
<dbReference type="PIRSF" id="PIRSF019693">
    <property type="entry name" value="VAMP-associated"/>
    <property type="match status" value="1"/>
</dbReference>
<proteinExistence type="inferred from homology"/>
<organism evidence="9 10">
    <name type="scientific">Naumovozyma dairenensis (strain ATCC 10597 / BCRC 20456 / CBS 421 / NBRC 0211 / NRRL Y-12639)</name>
    <name type="common">Saccharomyces dairenensis</name>
    <dbReference type="NCBI Taxonomy" id="1071378"/>
    <lineage>
        <taxon>Eukaryota</taxon>
        <taxon>Fungi</taxon>
        <taxon>Dikarya</taxon>
        <taxon>Ascomycota</taxon>
        <taxon>Saccharomycotina</taxon>
        <taxon>Saccharomycetes</taxon>
        <taxon>Saccharomycetales</taxon>
        <taxon>Saccharomycetaceae</taxon>
        <taxon>Naumovozyma</taxon>
    </lineage>
</organism>
<evidence type="ECO:0000256" key="1">
    <source>
        <dbReference type="ARBA" id="ARBA00004211"/>
    </source>
</evidence>
<dbReference type="OrthoDB" id="264603at2759"/>
<dbReference type="InterPro" id="IPR013783">
    <property type="entry name" value="Ig-like_fold"/>
</dbReference>
<dbReference type="GO" id="GO:0000781">
    <property type="term" value="C:chromosome, telomeric region"/>
    <property type="evidence" value="ECO:0007669"/>
    <property type="project" value="GOC"/>
</dbReference>
<evidence type="ECO:0000259" key="8">
    <source>
        <dbReference type="PROSITE" id="PS50202"/>
    </source>
</evidence>
<dbReference type="Pfam" id="PF00635">
    <property type="entry name" value="Motile_Sperm"/>
    <property type="match status" value="1"/>
</dbReference>
<comment type="subcellular location">
    <subcellularLocation>
        <location evidence="1">Membrane</location>
        <topology evidence="1">Single-pass type IV membrane protein</topology>
    </subcellularLocation>
</comment>
<sequence length="261" mass="29485">MSAVEIKPDVLEYKSPLIEQSTEYASITNNSEQTIAFKVKTTAPKFYCVRPNAAIVEPGETVQIQVIFLGLTEEPASDFKCRDKFLVITLPAPYDLTNKNVSEIWNDLESEFKQQAVSKKIKVKYLINKTTQPTQEQQEQKQTIDIQQQQQQPIATEEHTTEEKEPLNQQMKQQQQQEEVKEKPTIVEEKKLIDDESEELDNTPKVAPSTSTTTTTSSDEDTATAKTTSTTATTTTSEGSMNIVPFIVIALLAFLLRWLYS</sequence>
<dbReference type="EMBL" id="HE580267">
    <property type="protein sequence ID" value="CCD22302.1"/>
    <property type="molecule type" value="Genomic_DNA"/>
</dbReference>
<evidence type="ECO:0000256" key="2">
    <source>
        <dbReference type="ARBA" id="ARBA00008932"/>
    </source>
</evidence>
<accession>G0W3B4</accession>
<dbReference type="RefSeq" id="XP_003667545.1">
    <property type="nucleotide sequence ID" value="XM_003667497.1"/>
</dbReference>
<keyword evidence="5 7" id="KW-0472">Membrane</keyword>